<dbReference type="AlphaFoldDB" id="A0A0S7BJ64"/>
<dbReference type="InterPro" id="IPR003824">
    <property type="entry name" value="UppP"/>
</dbReference>
<dbReference type="Pfam" id="PF02673">
    <property type="entry name" value="BacA"/>
    <property type="match status" value="1"/>
</dbReference>
<comment type="similarity">
    <text evidence="2 17">Belongs to the UppP family.</text>
</comment>
<accession>A0A0S7BJ64</accession>
<evidence type="ECO:0000256" key="7">
    <source>
        <dbReference type="ARBA" id="ARBA00022801"/>
    </source>
</evidence>
<evidence type="ECO:0000256" key="4">
    <source>
        <dbReference type="ARBA" id="ARBA00021581"/>
    </source>
</evidence>
<evidence type="ECO:0000256" key="5">
    <source>
        <dbReference type="ARBA" id="ARBA00022475"/>
    </source>
</evidence>
<evidence type="ECO:0000256" key="3">
    <source>
        <dbReference type="ARBA" id="ARBA00012374"/>
    </source>
</evidence>
<evidence type="ECO:0000256" key="9">
    <source>
        <dbReference type="ARBA" id="ARBA00022984"/>
    </source>
</evidence>
<keyword evidence="8 17" id="KW-0133">Cell shape</keyword>
<dbReference type="PANTHER" id="PTHR30622">
    <property type="entry name" value="UNDECAPRENYL-DIPHOSPHATASE"/>
    <property type="match status" value="1"/>
</dbReference>
<dbReference type="STRING" id="360412.LARV_01992"/>
<dbReference type="GO" id="GO:0008360">
    <property type="term" value="P:regulation of cell shape"/>
    <property type="evidence" value="ECO:0007669"/>
    <property type="project" value="UniProtKB-KW"/>
</dbReference>
<keyword evidence="19" id="KW-1185">Reference proteome</keyword>
<feature type="transmembrane region" description="Helical" evidence="17">
    <location>
        <begin position="254"/>
        <end position="273"/>
    </location>
</feature>
<comment type="miscellaneous">
    <text evidence="17">Bacitracin is thought to be involved in the inhibition of peptidoglycan synthesis by sequestering undecaprenyl diphosphate, thereby reducing the pool of lipid carrier available.</text>
</comment>
<feature type="transmembrane region" description="Helical" evidence="17">
    <location>
        <begin position="223"/>
        <end position="242"/>
    </location>
</feature>
<evidence type="ECO:0000256" key="15">
    <source>
        <dbReference type="ARBA" id="ARBA00032932"/>
    </source>
</evidence>
<evidence type="ECO:0000256" key="1">
    <source>
        <dbReference type="ARBA" id="ARBA00004651"/>
    </source>
</evidence>
<dbReference type="GO" id="GO:0005886">
    <property type="term" value="C:plasma membrane"/>
    <property type="evidence" value="ECO:0007669"/>
    <property type="project" value="UniProtKB-SubCell"/>
</dbReference>
<dbReference type="HAMAP" id="MF_01006">
    <property type="entry name" value="Undec_diphosphatase"/>
    <property type="match status" value="1"/>
</dbReference>
<dbReference type="Proteomes" id="UP000055060">
    <property type="component" value="Unassembled WGS sequence"/>
</dbReference>
<feature type="transmembrane region" description="Helical" evidence="17">
    <location>
        <begin position="6"/>
        <end position="33"/>
    </location>
</feature>
<dbReference type="PANTHER" id="PTHR30622:SF4">
    <property type="entry name" value="UNDECAPRENYL-DIPHOSPHATASE"/>
    <property type="match status" value="1"/>
</dbReference>
<keyword evidence="11 17" id="KW-0472">Membrane</keyword>
<dbReference type="GO" id="GO:0050380">
    <property type="term" value="F:undecaprenyl-diphosphatase activity"/>
    <property type="evidence" value="ECO:0007669"/>
    <property type="project" value="UniProtKB-UniRule"/>
</dbReference>
<gene>
    <name evidence="17" type="primary">uppP</name>
    <name evidence="18" type="ORF">LARV_01992</name>
</gene>
<organism evidence="18">
    <name type="scientific">Longilinea arvoryzae</name>
    <dbReference type="NCBI Taxonomy" id="360412"/>
    <lineage>
        <taxon>Bacteria</taxon>
        <taxon>Bacillati</taxon>
        <taxon>Chloroflexota</taxon>
        <taxon>Anaerolineae</taxon>
        <taxon>Anaerolineales</taxon>
        <taxon>Anaerolineaceae</taxon>
        <taxon>Longilinea</taxon>
    </lineage>
</organism>
<keyword evidence="7 17" id="KW-0378">Hydrolase</keyword>
<keyword evidence="9 17" id="KW-0573">Peptidoglycan synthesis</keyword>
<evidence type="ECO:0000256" key="6">
    <source>
        <dbReference type="ARBA" id="ARBA00022692"/>
    </source>
</evidence>
<reference evidence="18" key="1">
    <citation type="submission" date="2015-07" db="EMBL/GenBank/DDBJ databases">
        <title>Draft Genome Sequences of Anaerolinea thermolimosa IMO-1, Bellilinea caldifistulae GOMI-1, Leptolinea tardivitalis YMTK-2, Levilinea saccharolytica KIBI-1,Longilinea arvoryzae KOME-1, Previously Described as Members of the Anaerolineaceae (Chloroflexi).</title>
        <authorList>
            <person name="Sekiguchi Y."/>
            <person name="Ohashi A."/>
            <person name="Matsuura N."/>
            <person name="Tourlousse M.D."/>
        </authorList>
    </citation>
    <scope>NUCLEOTIDE SEQUENCE [LARGE SCALE GENOMIC DNA]</scope>
    <source>
        <strain evidence="18">KOME-1</strain>
    </source>
</reference>
<keyword evidence="10 17" id="KW-1133">Transmembrane helix</keyword>
<evidence type="ECO:0000256" key="16">
    <source>
        <dbReference type="ARBA" id="ARBA00047594"/>
    </source>
</evidence>
<evidence type="ECO:0000256" key="17">
    <source>
        <dbReference type="HAMAP-Rule" id="MF_01006"/>
    </source>
</evidence>
<keyword evidence="12 17" id="KW-0046">Antibiotic resistance</keyword>
<dbReference type="EMBL" id="DF967972">
    <property type="protein sequence ID" value="GAP14226.1"/>
    <property type="molecule type" value="Genomic_DNA"/>
</dbReference>
<dbReference type="NCBIfam" id="TIGR00753">
    <property type="entry name" value="undec_PP_bacA"/>
    <property type="match status" value="1"/>
</dbReference>
<evidence type="ECO:0000256" key="13">
    <source>
        <dbReference type="ARBA" id="ARBA00023316"/>
    </source>
</evidence>
<dbReference type="GO" id="GO:0046677">
    <property type="term" value="P:response to antibiotic"/>
    <property type="evidence" value="ECO:0007669"/>
    <property type="project" value="UniProtKB-UniRule"/>
</dbReference>
<comment type="subcellular location">
    <subcellularLocation>
        <location evidence="1 17">Cell membrane</location>
        <topology evidence="1 17">Multi-pass membrane protein</topology>
    </subcellularLocation>
</comment>
<dbReference type="RefSeq" id="WP_075073503.1">
    <property type="nucleotide sequence ID" value="NZ_DF967972.1"/>
</dbReference>
<dbReference type="GO" id="GO:0071555">
    <property type="term" value="P:cell wall organization"/>
    <property type="evidence" value="ECO:0007669"/>
    <property type="project" value="UniProtKB-KW"/>
</dbReference>
<dbReference type="OrthoDB" id="9808289at2"/>
<feature type="transmembrane region" description="Helical" evidence="17">
    <location>
        <begin position="92"/>
        <end position="110"/>
    </location>
</feature>
<evidence type="ECO:0000256" key="2">
    <source>
        <dbReference type="ARBA" id="ARBA00010621"/>
    </source>
</evidence>
<evidence type="ECO:0000256" key="11">
    <source>
        <dbReference type="ARBA" id="ARBA00023136"/>
    </source>
</evidence>
<feature type="transmembrane region" description="Helical" evidence="17">
    <location>
        <begin position="45"/>
        <end position="65"/>
    </location>
</feature>
<dbReference type="GO" id="GO:0009252">
    <property type="term" value="P:peptidoglycan biosynthetic process"/>
    <property type="evidence" value="ECO:0007669"/>
    <property type="project" value="UniProtKB-KW"/>
</dbReference>
<comment type="function">
    <text evidence="17">Catalyzes the dephosphorylation of undecaprenyl diphosphate (UPP). Confers resistance to bacitracin.</text>
</comment>
<proteinExistence type="inferred from homology"/>
<protein>
    <recommendedName>
        <fullName evidence="4 17">Undecaprenyl-diphosphatase</fullName>
        <ecNumber evidence="3 17">3.6.1.27</ecNumber>
    </recommendedName>
    <alternativeName>
        <fullName evidence="15 17">Bacitracin resistance protein</fullName>
    </alternativeName>
    <alternativeName>
        <fullName evidence="14 17">Undecaprenyl pyrophosphate phosphatase</fullName>
    </alternativeName>
</protein>
<feature type="transmembrane region" description="Helical" evidence="17">
    <location>
        <begin position="122"/>
        <end position="141"/>
    </location>
</feature>
<sequence length="274" mass="29972">MNIFQGLILGIVQGLTEFLPISSSAHLVLVPYFFGWDKTIPSEQIFPFGVLVQWGTLLAVIVYFWKDLWAILKAWFAALIHRHPFESAEARLGWYIILATIPAGIFGLLIKKQVEAAFNSPAATGLFLLVTAVFLIVAEIFGKGQRTLTHIGWLDALVMGLFQAVSIFPGVSRSGSTITGGMLRGLDRPTSARFSFIMSIPIMLAAGLLSLGDLQGLSTLQSFLPSLLAGFVAAAIFGFLSIRWLLDFLRTRRLIGFAVYCTLLGILTLIVSYA</sequence>
<evidence type="ECO:0000256" key="8">
    <source>
        <dbReference type="ARBA" id="ARBA00022960"/>
    </source>
</evidence>
<keyword evidence="6 17" id="KW-0812">Transmembrane</keyword>
<evidence type="ECO:0000256" key="10">
    <source>
        <dbReference type="ARBA" id="ARBA00022989"/>
    </source>
</evidence>
<name>A0A0S7BJ64_9CHLR</name>
<evidence type="ECO:0000256" key="12">
    <source>
        <dbReference type="ARBA" id="ARBA00023251"/>
    </source>
</evidence>
<comment type="catalytic activity">
    <reaction evidence="16 17">
        <text>di-trans,octa-cis-undecaprenyl diphosphate + H2O = di-trans,octa-cis-undecaprenyl phosphate + phosphate + H(+)</text>
        <dbReference type="Rhea" id="RHEA:28094"/>
        <dbReference type="ChEBI" id="CHEBI:15377"/>
        <dbReference type="ChEBI" id="CHEBI:15378"/>
        <dbReference type="ChEBI" id="CHEBI:43474"/>
        <dbReference type="ChEBI" id="CHEBI:58405"/>
        <dbReference type="ChEBI" id="CHEBI:60392"/>
        <dbReference type="EC" id="3.6.1.27"/>
    </reaction>
</comment>
<feature type="transmembrane region" description="Helical" evidence="17">
    <location>
        <begin position="192"/>
        <end position="211"/>
    </location>
</feature>
<dbReference type="EC" id="3.6.1.27" evidence="3 17"/>
<keyword evidence="13 17" id="KW-0961">Cell wall biogenesis/degradation</keyword>
<evidence type="ECO:0000313" key="18">
    <source>
        <dbReference type="EMBL" id="GAP14226.1"/>
    </source>
</evidence>
<keyword evidence="5 17" id="KW-1003">Cell membrane</keyword>
<evidence type="ECO:0000313" key="19">
    <source>
        <dbReference type="Proteomes" id="UP000055060"/>
    </source>
</evidence>
<evidence type="ECO:0000256" key="14">
    <source>
        <dbReference type="ARBA" id="ARBA00032707"/>
    </source>
</evidence>